<dbReference type="Proteomes" id="UP000001510">
    <property type="component" value="Chromosome"/>
</dbReference>
<organism evidence="2 3">
    <name type="scientific">Microcystis aeruginosa (strain NIES-843 / IAM M-2473)</name>
    <dbReference type="NCBI Taxonomy" id="449447"/>
    <lineage>
        <taxon>Bacteria</taxon>
        <taxon>Bacillati</taxon>
        <taxon>Cyanobacteriota</taxon>
        <taxon>Cyanophyceae</taxon>
        <taxon>Oscillatoriophycideae</taxon>
        <taxon>Chroococcales</taxon>
        <taxon>Microcystaceae</taxon>
        <taxon>Microcystis</taxon>
    </lineage>
</organism>
<reference evidence="2 3" key="1">
    <citation type="journal article" date="2007" name="DNA Res.">
        <title>Complete genomic structure of the bloom-forming toxic cyanobacterium Microcystis aeruginosa NIES-843.</title>
        <authorList>
            <person name="Kaneko T."/>
            <person name="Nakajima N."/>
            <person name="Okamoto S."/>
            <person name="Suzuki I."/>
            <person name="Tanabe Y."/>
            <person name="Tamaoki M."/>
            <person name="Nakamura Y."/>
            <person name="Kasai F."/>
            <person name="Watanabe A."/>
            <person name="Kawashima K."/>
            <person name="Kishida Y."/>
            <person name="Ono A."/>
            <person name="Shimizu Y."/>
            <person name="Takahashi C."/>
            <person name="Minami C."/>
            <person name="Fujishiro T."/>
            <person name="Kohara M."/>
            <person name="Katoh M."/>
            <person name="Nakazaki N."/>
            <person name="Nakayama S."/>
            <person name="Yamada M."/>
            <person name="Tabata S."/>
            <person name="Watanabe M.M."/>
        </authorList>
    </citation>
    <scope>NUCLEOTIDE SEQUENCE [LARGE SCALE GENOMIC DNA]</scope>
    <source>
        <strain evidence="3">NIES-843 / IAM M-247</strain>
    </source>
</reference>
<dbReference type="BioCyc" id="MAER449447:MAE_RS14825-MONOMER"/>
<dbReference type="EnsemblBacteria" id="BAG03259">
    <property type="protein sequence ID" value="BAG03259"/>
    <property type="gene ID" value="MAE_34370"/>
</dbReference>
<name>B0JMH4_MICAN</name>
<keyword evidence="3" id="KW-1185">Reference proteome</keyword>
<dbReference type="InterPro" id="IPR026870">
    <property type="entry name" value="Zinc_ribbon_dom"/>
</dbReference>
<dbReference type="KEGG" id="mar:MAE_34370"/>
<dbReference type="AlphaFoldDB" id="B0JMH4"/>
<gene>
    <name evidence="2" type="ordered locus">MAE_34370</name>
</gene>
<proteinExistence type="predicted"/>
<dbReference type="RefSeq" id="WP_012266321.1">
    <property type="nucleotide sequence ID" value="NC_010296.1"/>
</dbReference>
<feature type="domain" description="Zinc-ribbon" evidence="1">
    <location>
        <begin position="2"/>
        <end position="24"/>
    </location>
</feature>
<dbReference type="PATRIC" id="fig|449447.4.peg.3111"/>
<accession>B0JMH4</accession>
<dbReference type="EMBL" id="AP009552">
    <property type="protein sequence ID" value="BAG03259.1"/>
    <property type="molecule type" value="Genomic_DNA"/>
</dbReference>
<dbReference type="PaxDb" id="449447-MAE_34370"/>
<evidence type="ECO:0000259" key="1">
    <source>
        <dbReference type="Pfam" id="PF13240"/>
    </source>
</evidence>
<dbReference type="Pfam" id="PF13240">
    <property type="entry name" value="Zn_Ribbon_1"/>
    <property type="match status" value="1"/>
</dbReference>
<sequence>MFCSQCGTKNVDNAKFCFNCGSPLYTESAESQTGQQKKGLFPNSSITLEDLTKVTLEDLKNALIVPSDRRNYSYGAMDKSYGVMDKYIKNGDSTTQGEVIDKDCKKEDEMDVFRFVNSPSPNENSLNENSLNEKQFALHQVIDTQHNGVVALVFEHPVGWRATSYLVWNFQNVSFPVCSFAKVVPSGLLDQLKPHSASLSFWFPGPLFFWVEPNYGLCQQGQNILGAVYLQPMSAVDAMTRWVVPNYSYANKLLIPNTLKIVSVVPIPQLAQRIGMDLKGLTSEDVCLKIEYEQLGGQTFEEEIYGIKFTQNVPYYGPMGMTMQINWGFARLFSFQGEKGSLDAEKETFWRIACSVKPNPLWEQLYAQILQELQMQFNQYIQMGYSQIQAAGQLSQAISANNDAWLSAFEQQRQAARQSSHSSSSSSSDRSPSDAFSEYIRGVETCDDPYYGESQQDYNYSYHWTDGFGNYQHSNDPFFNPNIGSNQNWTFMEPKKK</sequence>
<dbReference type="STRING" id="449447.MAE_34370"/>
<evidence type="ECO:0000313" key="3">
    <source>
        <dbReference type="Proteomes" id="UP000001510"/>
    </source>
</evidence>
<evidence type="ECO:0000313" key="2">
    <source>
        <dbReference type="EMBL" id="BAG03259.1"/>
    </source>
</evidence>
<protein>
    <recommendedName>
        <fullName evidence="1">Zinc-ribbon domain-containing protein</fullName>
    </recommendedName>
</protein>
<dbReference type="HOGENOM" id="CLU_548366_0_0_3"/>